<dbReference type="Pfam" id="PF13328">
    <property type="entry name" value="HD_4"/>
    <property type="match status" value="1"/>
</dbReference>
<evidence type="ECO:0000313" key="2">
    <source>
        <dbReference type="Proteomes" id="UP000755551"/>
    </source>
</evidence>
<name>A0ABS6M6B2_9GAMM</name>
<proteinExistence type="predicted"/>
<protein>
    <submittedName>
        <fullName evidence="1">HD domain-containing protein</fullName>
    </submittedName>
</protein>
<dbReference type="PANTHER" id="PTHR46246:SF1">
    <property type="entry name" value="GUANOSINE-3',5'-BIS(DIPHOSPHATE) 3'-PYROPHOSPHOHYDROLASE MESH1"/>
    <property type="match status" value="1"/>
</dbReference>
<comment type="caution">
    <text evidence="1">The sequence shown here is derived from an EMBL/GenBank/DDBJ whole genome shotgun (WGS) entry which is preliminary data.</text>
</comment>
<organism evidence="1 2">
    <name type="scientific">Marinobacterium weihaiense</name>
    <dbReference type="NCBI Taxonomy" id="2851016"/>
    <lineage>
        <taxon>Bacteria</taxon>
        <taxon>Pseudomonadati</taxon>
        <taxon>Pseudomonadota</taxon>
        <taxon>Gammaproteobacteria</taxon>
        <taxon>Oceanospirillales</taxon>
        <taxon>Oceanospirillaceae</taxon>
        <taxon>Marinobacterium</taxon>
    </lineage>
</organism>
<dbReference type="InterPro" id="IPR052194">
    <property type="entry name" value="MESH1"/>
</dbReference>
<reference evidence="1 2" key="1">
    <citation type="submission" date="2021-06" db="EMBL/GenBank/DDBJ databases">
        <title>Bacterium isolated from marine sediment.</title>
        <authorList>
            <person name="Zhu K.-L."/>
            <person name="Du Z.-J."/>
            <person name="Liang Q.-Y."/>
        </authorList>
    </citation>
    <scope>NUCLEOTIDE SEQUENCE [LARGE SCALE GENOMIC DNA]</scope>
    <source>
        <strain evidence="1 2">A346</strain>
    </source>
</reference>
<gene>
    <name evidence="1" type="ORF">KTN04_00210</name>
</gene>
<evidence type="ECO:0000313" key="1">
    <source>
        <dbReference type="EMBL" id="MBV0931765.1"/>
    </source>
</evidence>
<dbReference type="Proteomes" id="UP000755551">
    <property type="component" value="Unassembled WGS sequence"/>
</dbReference>
<keyword evidence="2" id="KW-1185">Reference proteome</keyword>
<dbReference type="PANTHER" id="PTHR46246">
    <property type="entry name" value="GUANOSINE-3',5'-BIS(DIPHOSPHATE) 3'-PYROPHOSPHOHYDROLASE MESH1"/>
    <property type="match status" value="1"/>
</dbReference>
<accession>A0ABS6M6B2</accession>
<dbReference type="RefSeq" id="WP_217333195.1">
    <property type="nucleotide sequence ID" value="NZ_JAHQZT010000001.1"/>
</dbReference>
<sequence>MSAKDDTHTLHSLSDLLGSDRLPDTPRSDLFERVAHADDGIDCTPGVGFDEEAFHGSRSLVMPTSQAREICLARVRDYALAAHKGQVRRYTREPYWKHLADVAGLVTTSRCSTPRALALAWLHDIVEDTAVTLREIERDFGASIADGVRCLTGSANTMISREARKRRDRERLAAGDADVHTVKLADMASNLSSIGLFDPDFALGGYLEEKRLEMGVLTQGDEGLRKLVRALWLEARQVAERAVPTMGDPF</sequence>
<dbReference type="EMBL" id="JAHQZT010000001">
    <property type="protein sequence ID" value="MBV0931765.1"/>
    <property type="molecule type" value="Genomic_DNA"/>
</dbReference>